<comment type="caution">
    <text evidence="2">The sequence shown here is derived from an EMBL/GenBank/DDBJ whole genome shotgun (WGS) entry which is preliminary data.</text>
</comment>
<organism evidence="2 3">
    <name type="scientific">Streptomyces diastatochromogenes</name>
    <dbReference type="NCBI Taxonomy" id="42236"/>
    <lineage>
        <taxon>Bacteria</taxon>
        <taxon>Bacillati</taxon>
        <taxon>Actinomycetota</taxon>
        <taxon>Actinomycetes</taxon>
        <taxon>Kitasatosporales</taxon>
        <taxon>Streptomycetaceae</taxon>
        <taxon>Streptomyces</taxon>
    </lineage>
</organism>
<dbReference type="Proteomes" id="UP000215483">
    <property type="component" value="Unassembled WGS sequence"/>
</dbReference>
<dbReference type="AlphaFoldDB" id="A0A233SD34"/>
<evidence type="ECO:0000259" key="1">
    <source>
        <dbReference type="Pfam" id="PF00293"/>
    </source>
</evidence>
<dbReference type="Pfam" id="PF00293">
    <property type="entry name" value="NUDIX"/>
    <property type="match status" value="1"/>
</dbReference>
<dbReference type="OrthoDB" id="4206674at2"/>
<proteinExistence type="predicted"/>
<feature type="domain" description="Nudix hydrolase" evidence="1">
    <location>
        <begin position="42"/>
        <end position="112"/>
    </location>
</feature>
<dbReference type="SUPFAM" id="SSF55811">
    <property type="entry name" value="Nudix"/>
    <property type="match status" value="1"/>
</dbReference>
<dbReference type="InterPro" id="IPR000086">
    <property type="entry name" value="NUDIX_hydrolase_dom"/>
</dbReference>
<sequence length="132" mass="14448">MSWKRIQTDLVHDRPFISLYRDQVIRPDGRPGTYEHTTVGDDVRVVAVDQSQRVALVEDDFYLQQCRVLHLPGGGTGGQAPGEAALRELEEETGVVATKVRALGVIDPLPATTPARTHFFLATVQRGGSAAR</sequence>
<name>A0A233SD34_STRDA</name>
<evidence type="ECO:0000313" key="2">
    <source>
        <dbReference type="EMBL" id="OXY93449.1"/>
    </source>
</evidence>
<accession>A0A233SD34</accession>
<dbReference type="InterPro" id="IPR015797">
    <property type="entry name" value="NUDIX_hydrolase-like_dom_sf"/>
</dbReference>
<keyword evidence="3" id="KW-1185">Reference proteome</keyword>
<dbReference type="Gene3D" id="3.90.79.10">
    <property type="entry name" value="Nucleoside Triphosphate Pyrophosphohydrolase"/>
    <property type="match status" value="1"/>
</dbReference>
<gene>
    <name evidence="2" type="ORF">BEK98_22310</name>
</gene>
<reference evidence="2 3" key="1">
    <citation type="submission" date="2016-07" db="EMBL/GenBank/DDBJ databases">
        <title>Draft genome of Streptomyces diastatochromogenes.</title>
        <authorList>
            <person name="Podduturi R."/>
            <person name="Lukassen M.B."/>
            <person name="Clausen N."/>
            <person name="Nielsen J.L."/>
            <person name="Jorgensen N.O."/>
        </authorList>
    </citation>
    <scope>NUCLEOTIDE SEQUENCE [LARGE SCALE GENOMIC DNA]</scope>
    <source>
        <strain evidence="2 3">DSM 40608</strain>
    </source>
</reference>
<dbReference type="EMBL" id="MCGQ01000019">
    <property type="protein sequence ID" value="OXY93449.1"/>
    <property type="molecule type" value="Genomic_DNA"/>
</dbReference>
<protein>
    <recommendedName>
        <fullName evidence="1">Nudix hydrolase domain-containing protein</fullName>
    </recommendedName>
</protein>
<evidence type="ECO:0000313" key="3">
    <source>
        <dbReference type="Proteomes" id="UP000215483"/>
    </source>
</evidence>